<dbReference type="GO" id="GO:0016987">
    <property type="term" value="F:sigma factor activity"/>
    <property type="evidence" value="ECO:0007669"/>
    <property type="project" value="InterPro"/>
</dbReference>
<proteinExistence type="predicted"/>
<dbReference type="InterPro" id="IPR013249">
    <property type="entry name" value="RNA_pol_sigma70_r4_t2"/>
</dbReference>
<dbReference type="InterPro" id="IPR007627">
    <property type="entry name" value="RNA_pol_sigma70_r2"/>
</dbReference>
<comment type="caution">
    <text evidence="4">The sequence shown here is derived from an EMBL/GenBank/DDBJ whole genome shotgun (WGS) entry which is preliminary data.</text>
</comment>
<dbReference type="InterPro" id="IPR014284">
    <property type="entry name" value="RNA_pol_sigma-70_dom"/>
</dbReference>
<dbReference type="InterPro" id="IPR036388">
    <property type="entry name" value="WH-like_DNA-bd_sf"/>
</dbReference>
<dbReference type="Pfam" id="PF20239">
    <property type="entry name" value="DUF6596"/>
    <property type="match status" value="1"/>
</dbReference>
<evidence type="ECO:0000259" key="1">
    <source>
        <dbReference type="Pfam" id="PF04542"/>
    </source>
</evidence>
<dbReference type="GO" id="GO:0003677">
    <property type="term" value="F:DNA binding"/>
    <property type="evidence" value="ECO:0007669"/>
    <property type="project" value="InterPro"/>
</dbReference>
<dbReference type="Pfam" id="PF08281">
    <property type="entry name" value="Sigma70_r4_2"/>
    <property type="match status" value="1"/>
</dbReference>
<dbReference type="OrthoDB" id="9780299at2"/>
<dbReference type="PATRIC" id="fig|1123501.6.peg.852"/>
<dbReference type="eggNOG" id="COG4941">
    <property type="taxonomic scope" value="Bacteria"/>
</dbReference>
<evidence type="ECO:0000259" key="2">
    <source>
        <dbReference type="Pfam" id="PF08281"/>
    </source>
</evidence>
<dbReference type="InterPro" id="IPR013325">
    <property type="entry name" value="RNA_pol_sigma_r2"/>
</dbReference>
<evidence type="ECO:0000313" key="4">
    <source>
        <dbReference type="EMBL" id="KIQ70411.1"/>
    </source>
</evidence>
<name>A0A0D0PGC9_9RHOB</name>
<dbReference type="Gene3D" id="1.10.1740.10">
    <property type="match status" value="1"/>
</dbReference>
<dbReference type="RefSeq" id="WP_018304155.1">
    <property type="nucleotide sequence ID" value="NZ_KB902312.1"/>
</dbReference>
<dbReference type="AlphaFoldDB" id="A0A0D0PGC9"/>
<dbReference type="InterPro" id="IPR046531">
    <property type="entry name" value="DUF6596"/>
</dbReference>
<dbReference type="NCBIfam" id="TIGR02937">
    <property type="entry name" value="sigma70-ECF"/>
    <property type="match status" value="1"/>
</dbReference>
<feature type="domain" description="RNA polymerase sigma-70 region 2" evidence="1">
    <location>
        <begin position="25"/>
        <end position="81"/>
    </location>
</feature>
<dbReference type="Gene3D" id="1.10.10.10">
    <property type="entry name" value="Winged helix-like DNA-binding domain superfamily/Winged helix DNA-binding domain"/>
    <property type="match status" value="1"/>
</dbReference>
<dbReference type="PANTHER" id="PTHR47756:SF1">
    <property type="entry name" value="BLL0085 PROTEIN"/>
    <property type="match status" value="1"/>
</dbReference>
<protein>
    <submittedName>
        <fullName evidence="4">RNA polymerase, sigma subunit, ECF family</fullName>
    </submittedName>
</protein>
<accession>A0A0D0PGC9</accession>
<dbReference type="Proteomes" id="UP000035100">
    <property type="component" value="Unassembled WGS sequence"/>
</dbReference>
<evidence type="ECO:0000259" key="3">
    <source>
        <dbReference type="Pfam" id="PF20239"/>
    </source>
</evidence>
<dbReference type="EMBL" id="AONG01000005">
    <property type="protein sequence ID" value="KIQ70411.1"/>
    <property type="molecule type" value="Genomic_DNA"/>
</dbReference>
<dbReference type="Pfam" id="PF04542">
    <property type="entry name" value="Sigma70_r2"/>
    <property type="match status" value="1"/>
</dbReference>
<dbReference type="SUPFAM" id="SSF88946">
    <property type="entry name" value="Sigma2 domain of RNA polymerase sigma factors"/>
    <property type="match status" value="1"/>
</dbReference>
<keyword evidence="5" id="KW-1185">Reference proteome</keyword>
<evidence type="ECO:0000313" key="5">
    <source>
        <dbReference type="Proteomes" id="UP000035100"/>
    </source>
</evidence>
<dbReference type="InterPro" id="IPR013324">
    <property type="entry name" value="RNA_pol_sigma_r3/r4-like"/>
</dbReference>
<organism evidence="4 5">
    <name type="scientific">Wenxinia marina DSM 24838</name>
    <dbReference type="NCBI Taxonomy" id="1123501"/>
    <lineage>
        <taxon>Bacteria</taxon>
        <taxon>Pseudomonadati</taxon>
        <taxon>Pseudomonadota</taxon>
        <taxon>Alphaproteobacteria</taxon>
        <taxon>Rhodobacterales</taxon>
        <taxon>Roseobacteraceae</taxon>
        <taxon>Wenxinia</taxon>
    </lineage>
</organism>
<sequence length="422" mass="45489">MPASAPHLPTHRAVETVFRIERTRLIAGLAARTRDVALAEDLAQEALIVALDDWPRRGIPDNPGAWLMATAKRRAVDLFRRCRMQDRKHAEIAAEGEEGAAPDMAAWLDDDIGDEVLALVFTACHPVLSPEARAALTLRLVAGLTVAEIARAYLSAEAAIARRITRAKAAIAEARVPFEVPRGAERRARLSSVLEVVYLIFNEGYAATAGDAPVRRELAAEAQRLGRLLAQRLPDEAEVWGLLALMELQASRLPARVGADGVPVPLPDQLSARWDRLMLRRGLVALERAETLGGAGGDYALQARIAACHAATLTGRPTDWRRIAALYDDLIEVRKTPVVALARAIAWSMAEGPEEGLVHLTDIEEAGVLPGYAPLHAAFGDCHFRAGRPDAARAAFTRAATLSANAAERAFLLRRAAACDGA</sequence>
<dbReference type="SUPFAM" id="SSF88659">
    <property type="entry name" value="Sigma3 and sigma4 domains of RNA polymerase sigma factors"/>
    <property type="match status" value="1"/>
</dbReference>
<dbReference type="PANTHER" id="PTHR47756">
    <property type="entry name" value="BLL6612 PROTEIN-RELATED"/>
    <property type="match status" value="1"/>
</dbReference>
<dbReference type="STRING" id="1123501.Wenmar_00787"/>
<dbReference type="GO" id="GO:0006352">
    <property type="term" value="P:DNA-templated transcription initiation"/>
    <property type="evidence" value="ECO:0007669"/>
    <property type="project" value="InterPro"/>
</dbReference>
<feature type="domain" description="DUF6596" evidence="3">
    <location>
        <begin position="189"/>
        <end position="289"/>
    </location>
</feature>
<feature type="domain" description="RNA polymerase sigma factor 70 region 4 type 2" evidence="2">
    <location>
        <begin position="122"/>
        <end position="170"/>
    </location>
</feature>
<reference evidence="4 5" key="1">
    <citation type="submission" date="2013-01" db="EMBL/GenBank/DDBJ databases">
        <authorList>
            <person name="Fiebig A."/>
            <person name="Goeker M."/>
            <person name="Klenk H.-P.P."/>
        </authorList>
    </citation>
    <scope>NUCLEOTIDE SEQUENCE [LARGE SCALE GENOMIC DNA]</scope>
    <source>
        <strain evidence="4 5">DSM 24838</strain>
    </source>
</reference>
<gene>
    <name evidence="4" type="ORF">Wenmar_00787</name>
</gene>